<feature type="transmembrane region" description="Helical" evidence="7">
    <location>
        <begin position="46"/>
        <end position="70"/>
    </location>
</feature>
<feature type="transmembrane region" description="Helical" evidence="7">
    <location>
        <begin position="183"/>
        <end position="215"/>
    </location>
</feature>
<keyword evidence="5 7" id="KW-0472">Membrane</keyword>
<feature type="transmembrane region" description="Helical" evidence="7">
    <location>
        <begin position="152"/>
        <end position="171"/>
    </location>
</feature>
<evidence type="ECO:0000256" key="1">
    <source>
        <dbReference type="ARBA" id="ARBA00004141"/>
    </source>
</evidence>
<keyword evidence="3 7" id="KW-0812">Transmembrane</keyword>
<dbReference type="KEGG" id="blr:BRLA_c017190"/>
<sequence length="311" mass="35189">MNNSSIPLLSCIAIMLPLILHDVFFLRGIKILKKHEIVRLNYQEELIPTGCGWFLFFYITSTYLLLLLLWCFQPSVALPWKLGVFFLCGSFAIAALGWQDDCAHDKHIKGFRGHVGILVTERRMTSGFLKAWAGGNISLIICLALYDNVLEILFHTILLALSINLINLFDLRPGRASKVFLSLFILVLVSTPFFSVPVSWIMIYPIISATLLLFYHDAKRMVMLGDTGSNYLGFILGYTLISTTPLNIKIVFFLLFLFLHILAERYSFTTFIRNRPLLHKLDLLGGKKAPPMHSEASYSSSSSGSRFIKRG</sequence>
<evidence type="ECO:0000256" key="2">
    <source>
        <dbReference type="ARBA" id="ARBA00022679"/>
    </source>
</evidence>
<feature type="transmembrane region" description="Helical" evidence="7">
    <location>
        <begin position="235"/>
        <end position="263"/>
    </location>
</feature>
<dbReference type="Pfam" id="PF00953">
    <property type="entry name" value="Glycos_transf_4"/>
    <property type="match status" value="1"/>
</dbReference>
<protein>
    <submittedName>
        <fullName evidence="8">UDP-N-acetylmuramyl pentapeptide phosphotransferase/UDP-N-acetylglucosamine-1-phosphate transferase</fullName>
    </submittedName>
</protein>
<evidence type="ECO:0000256" key="5">
    <source>
        <dbReference type="ARBA" id="ARBA00023136"/>
    </source>
</evidence>
<feature type="transmembrane region" description="Helical" evidence="7">
    <location>
        <begin position="82"/>
        <end position="99"/>
    </location>
</feature>
<gene>
    <name evidence="8" type="ORF">BRLA_c017190</name>
</gene>
<keyword evidence="4 7" id="KW-1133">Transmembrane helix</keyword>
<accession>A0A075R4D4</accession>
<keyword evidence="2 8" id="KW-0808">Transferase</keyword>
<evidence type="ECO:0000256" key="3">
    <source>
        <dbReference type="ARBA" id="ARBA00022692"/>
    </source>
</evidence>
<dbReference type="eggNOG" id="COG0472">
    <property type="taxonomic scope" value="Bacteria"/>
</dbReference>
<reference evidence="8 9" key="1">
    <citation type="journal article" date="2011" name="J. Bacteriol.">
        <title>Genome sequence of Brevibacillus laterosporus LMG 15441, a pathogen of invertebrates.</title>
        <authorList>
            <person name="Djukic M."/>
            <person name="Poehlein A."/>
            <person name="Thurmer A."/>
            <person name="Daniel R."/>
        </authorList>
    </citation>
    <scope>NUCLEOTIDE SEQUENCE [LARGE SCALE GENOMIC DNA]</scope>
    <source>
        <strain evidence="8 9">LMG 15441</strain>
    </source>
</reference>
<evidence type="ECO:0000313" key="9">
    <source>
        <dbReference type="Proteomes" id="UP000005850"/>
    </source>
</evidence>
<evidence type="ECO:0000256" key="7">
    <source>
        <dbReference type="SAM" id="Phobius"/>
    </source>
</evidence>
<evidence type="ECO:0000256" key="6">
    <source>
        <dbReference type="SAM" id="MobiDB-lite"/>
    </source>
</evidence>
<evidence type="ECO:0000313" key="8">
    <source>
        <dbReference type="EMBL" id="AIG26043.1"/>
    </source>
</evidence>
<evidence type="ECO:0000256" key="4">
    <source>
        <dbReference type="ARBA" id="ARBA00022989"/>
    </source>
</evidence>
<dbReference type="EMBL" id="CP007806">
    <property type="protein sequence ID" value="AIG26043.1"/>
    <property type="molecule type" value="Genomic_DNA"/>
</dbReference>
<feature type="transmembrane region" description="Helical" evidence="7">
    <location>
        <begin position="6"/>
        <end position="26"/>
    </location>
</feature>
<dbReference type="RefSeq" id="WP_003337841.1">
    <property type="nucleotide sequence ID" value="NZ_CP007806.1"/>
</dbReference>
<keyword evidence="9" id="KW-1185">Reference proteome</keyword>
<feature type="region of interest" description="Disordered" evidence="6">
    <location>
        <begin position="289"/>
        <end position="311"/>
    </location>
</feature>
<dbReference type="GO" id="GO:0016780">
    <property type="term" value="F:phosphotransferase activity, for other substituted phosphate groups"/>
    <property type="evidence" value="ECO:0007669"/>
    <property type="project" value="InterPro"/>
</dbReference>
<dbReference type="GO" id="GO:0016020">
    <property type="term" value="C:membrane"/>
    <property type="evidence" value="ECO:0007669"/>
    <property type="project" value="UniProtKB-SubCell"/>
</dbReference>
<feature type="compositionally biased region" description="Low complexity" evidence="6">
    <location>
        <begin position="289"/>
        <end position="305"/>
    </location>
</feature>
<name>A0A075R4D4_BRELA</name>
<dbReference type="AlphaFoldDB" id="A0A075R4D4"/>
<dbReference type="STRING" id="1042163.BRLA_c017190"/>
<dbReference type="Proteomes" id="UP000005850">
    <property type="component" value="Chromosome"/>
</dbReference>
<comment type="subcellular location">
    <subcellularLocation>
        <location evidence="1">Membrane</location>
        <topology evidence="1">Multi-pass membrane protein</topology>
    </subcellularLocation>
</comment>
<dbReference type="HOGENOM" id="CLU_078449_0_0_9"/>
<proteinExistence type="predicted"/>
<feature type="transmembrane region" description="Helical" evidence="7">
    <location>
        <begin position="127"/>
        <end position="146"/>
    </location>
</feature>
<dbReference type="InterPro" id="IPR000715">
    <property type="entry name" value="Glycosyl_transferase_4"/>
</dbReference>
<organism evidence="8 9">
    <name type="scientific">Brevibacillus laterosporus LMG 15441</name>
    <dbReference type="NCBI Taxonomy" id="1042163"/>
    <lineage>
        <taxon>Bacteria</taxon>
        <taxon>Bacillati</taxon>
        <taxon>Bacillota</taxon>
        <taxon>Bacilli</taxon>
        <taxon>Bacillales</taxon>
        <taxon>Paenibacillaceae</taxon>
        <taxon>Brevibacillus</taxon>
    </lineage>
</organism>